<dbReference type="FunFam" id="2.170.130.10:FF:000008">
    <property type="entry name" value="SusC/RagA family TonB-linked outer membrane protein"/>
    <property type="match status" value="1"/>
</dbReference>
<evidence type="ECO:0000313" key="13">
    <source>
        <dbReference type="EMBL" id="KAA6435852.1"/>
    </source>
</evidence>
<evidence type="ECO:0000256" key="9">
    <source>
        <dbReference type="RuleBase" id="RU003357"/>
    </source>
</evidence>
<dbReference type="InterPro" id="IPR037066">
    <property type="entry name" value="Plug_dom_sf"/>
</dbReference>
<feature type="domain" description="TonB-dependent receptor-like beta-barrel" evidence="11">
    <location>
        <begin position="396"/>
        <end position="767"/>
    </location>
</feature>
<evidence type="ECO:0000256" key="3">
    <source>
        <dbReference type="ARBA" id="ARBA00022452"/>
    </source>
</evidence>
<evidence type="ECO:0000256" key="1">
    <source>
        <dbReference type="ARBA" id="ARBA00004571"/>
    </source>
</evidence>
<evidence type="ECO:0000256" key="10">
    <source>
        <dbReference type="SAM" id="SignalP"/>
    </source>
</evidence>
<keyword evidence="3 8" id="KW-1134">Transmembrane beta strand</keyword>
<protein>
    <submittedName>
        <fullName evidence="13">TonB-dependent receptor</fullName>
    </submittedName>
</protein>
<keyword evidence="7 8" id="KW-0998">Cell outer membrane</keyword>
<dbReference type="InterPro" id="IPR036942">
    <property type="entry name" value="Beta-barrel_TonB_sf"/>
</dbReference>
<keyword evidence="6 8" id="KW-0472">Membrane</keyword>
<evidence type="ECO:0000256" key="5">
    <source>
        <dbReference type="ARBA" id="ARBA00023077"/>
    </source>
</evidence>
<sequence length="1030" mass="112623">MKKHLLLFMFLLTVLSFNAMAQNRTISGRVTSAADGSALPGVSVVVKGTTIGASTDVEGRYSISVTGSPTLVFTFIGFTPRELAVGTNTTVDVRLAPDTESIEEVVVVGYGTQERRELTGATAQVTAAAIEDLPVVGVDQALQGRAAGVQISQNSGTPGGGVTVRVRGSSSISASNQPLYVVDGVPLTTGDYSQVSYGGQGVNALSDLNPADIESIDILKDASAAAIYGSRAANGVILITTKRGKANKTSINLNAYYGVQNMWKKPGFLNAAEYQEIMLDAYKNDEYLAPDATFEDWLDFYYGGVDFDLADTDWINEVRRENAPVSSYELSVSGGDLKTRYYLSGNYFNQQGIINGSDYQRYSGRLNLDHNFNEKLSFSAGIQLSRADNNRIVSDNTVVGPFANSLAASPIWPVYYEDGSYTQPNYYYTNPVAEGIENDGLSTNLRALGNITAMYKILPKLNLNLRAGADVLNLAERTYTATNYPGSAAQSSEGSATRTSTTVTKRLLEATMDYRFDFGTNSNLNVLVGGSTEKNSRDVTSVTGEGFAGERFRFATSASRINNGTNLLVPASLVSVFGRANLNLFDRYLVGLNFRTDGSSRFGENHKYGFFPSVSAGWHLLEEPFMPELGVLSQLKLRGSYGITGNQEIGDFSYLNFVTASPYADSPGLAFTQLGNEELKWEETKQLNIGVDLGLFNNRVNLAADYYIKNTDDLLYARPIATQNGFSAYFSNIGKVQNKGFELALNTVNFTSETRGFTWTTDFNISFNRNEVKELYQGQDIFYGFGGNSLVLREGEPIGTFYGFKTDGIFSRTEDVPASRAVDNNRDGFPDTQAGDVNFRDINNDGRITDADLTIIGNAQPDYVGGLTNNFSFRGIDLTAFFQFSVGNEIANPAMQYQQHLGANFLDDNMLAMVKGRWQQEGDVTDIPVATVDDENNNNRSNQDRFVYDGSYLRLKNLTLGYTLPSTLLTPIKLRSVRLYVQAQNLVTWTDYPGFDPEVNFAGTSNTTLGVDFYTFPQARTFTFGVNIGL</sequence>
<keyword evidence="13" id="KW-0675">Receptor</keyword>
<dbReference type="InterPro" id="IPR023997">
    <property type="entry name" value="TonB-dep_OMP_SusC/RagA_CS"/>
</dbReference>
<feature type="chain" id="PRO_5024457635" evidence="10">
    <location>
        <begin position="22"/>
        <end position="1030"/>
    </location>
</feature>
<dbReference type="SUPFAM" id="SSF49464">
    <property type="entry name" value="Carboxypeptidase regulatory domain-like"/>
    <property type="match status" value="1"/>
</dbReference>
<keyword evidence="4 8" id="KW-0812">Transmembrane</keyword>
<dbReference type="NCBIfam" id="TIGR04057">
    <property type="entry name" value="SusC_RagA_signa"/>
    <property type="match status" value="1"/>
</dbReference>
<dbReference type="InterPro" id="IPR012910">
    <property type="entry name" value="Plug_dom"/>
</dbReference>
<dbReference type="Gene3D" id="2.170.130.10">
    <property type="entry name" value="TonB-dependent receptor, plug domain"/>
    <property type="match status" value="1"/>
</dbReference>
<dbReference type="PROSITE" id="PS52016">
    <property type="entry name" value="TONB_DEPENDENT_REC_3"/>
    <property type="match status" value="1"/>
</dbReference>
<dbReference type="Pfam" id="PF00593">
    <property type="entry name" value="TonB_dep_Rec_b-barrel"/>
    <property type="match status" value="1"/>
</dbReference>
<name>A0A5M8QNU5_9BACT</name>
<keyword evidence="2 8" id="KW-0813">Transport</keyword>
<dbReference type="Proteomes" id="UP000323866">
    <property type="component" value="Unassembled WGS sequence"/>
</dbReference>
<dbReference type="OrthoDB" id="9768177at2"/>
<proteinExistence type="inferred from homology"/>
<evidence type="ECO:0000256" key="6">
    <source>
        <dbReference type="ARBA" id="ARBA00023136"/>
    </source>
</evidence>
<dbReference type="InterPro" id="IPR023996">
    <property type="entry name" value="TonB-dep_OMP_SusC/RagA"/>
</dbReference>
<dbReference type="AlphaFoldDB" id="A0A5M8QNU5"/>
<dbReference type="GO" id="GO:0009279">
    <property type="term" value="C:cell outer membrane"/>
    <property type="evidence" value="ECO:0007669"/>
    <property type="project" value="UniProtKB-SubCell"/>
</dbReference>
<dbReference type="Gene3D" id="2.40.170.20">
    <property type="entry name" value="TonB-dependent receptor, beta-barrel domain"/>
    <property type="match status" value="1"/>
</dbReference>
<gene>
    <name evidence="13" type="ORF">FOE74_07930</name>
</gene>
<accession>A0A5M8QNU5</accession>
<comment type="similarity">
    <text evidence="8 9">Belongs to the TonB-dependent receptor family.</text>
</comment>
<dbReference type="NCBIfam" id="TIGR04056">
    <property type="entry name" value="OMP_RagA_SusC"/>
    <property type="match status" value="1"/>
</dbReference>
<evidence type="ECO:0000256" key="8">
    <source>
        <dbReference type="PROSITE-ProRule" id="PRU01360"/>
    </source>
</evidence>
<dbReference type="Gene3D" id="2.60.40.1120">
    <property type="entry name" value="Carboxypeptidase-like, regulatory domain"/>
    <property type="match status" value="1"/>
</dbReference>
<dbReference type="SUPFAM" id="SSF56935">
    <property type="entry name" value="Porins"/>
    <property type="match status" value="1"/>
</dbReference>
<dbReference type="InterPro" id="IPR008969">
    <property type="entry name" value="CarboxyPept-like_regulatory"/>
</dbReference>
<keyword evidence="5 9" id="KW-0798">TonB box</keyword>
<dbReference type="InterPro" id="IPR000531">
    <property type="entry name" value="Beta-barrel_TonB"/>
</dbReference>
<comment type="caution">
    <text evidence="13">The sequence shown here is derived from an EMBL/GenBank/DDBJ whole genome shotgun (WGS) entry which is preliminary data.</text>
</comment>
<evidence type="ECO:0000259" key="12">
    <source>
        <dbReference type="Pfam" id="PF07715"/>
    </source>
</evidence>
<dbReference type="Pfam" id="PF13715">
    <property type="entry name" value="CarbopepD_reg_2"/>
    <property type="match status" value="1"/>
</dbReference>
<dbReference type="EMBL" id="VKKZ01000019">
    <property type="protein sequence ID" value="KAA6435852.1"/>
    <property type="molecule type" value="Genomic_DNA"/>
</dbReference>
<reference evidence="13 14" key="1">
    <citation type="submission" date="2019-07" db="EMBL/GenBank/DDBJ databases">
        <authorList>
            <person name="Qu J.-H."/>
        </authorList>
    </citation>
    <scope>NUCLEOTIDE SEQUENCE [LARGE SCALE GENOMIC DNA]</scope>
    <source>
        <strain evidence="13 14">MDT1-10-3</strain>
    </source>
</reference>
<feature type="domain" description="TonB-dependent receptor plug" evidence="12">
    <location>
        <begin position="115"/>
        <end position="236"/>
    </location>
</feature>
<keyword evidence="10" id="KW-0732">Signal</keyword>
<comment type="subcellular location">
    <subcellularLocation>
        <location evidence="1 8">Cell outer membrane</location>
        <topology evidence="1 8">Multi-pass membrane protein</topology>
    </subcellularLocation>
</comment>
<evidence type="ECO:0000256" key="7">
    <source>
        <dbReference type="ARBA" id="ARBA00023237"/>
    </source>
</evidence>
<evidence type="ECO:0000256" key="2">
    <source>
        <dbReference type="ARBA" id="ARBA00022448"/>
    </source>
</evidence>
<dbReference type="InterPro" id="IPR039426">
    <property type="entry name" value="TonB-dep_rcpt-like"/>
</dbReference>
<reference evidence="13 14" key="2">
    <citation type="submission" date="2019-09" db="EMBL/GenBank/DDBJ databases">
        <title>A bacterium isolated from glacier soil.</title>
        <authorList>
            <person name="Liu Q."/>
        </authorList>
    </citation>
    <scope>NUCLEOTIDE SEQUENCE [LARGE SCALE GENOMIC DNA]</scope>
    <source>
        <strain evidence="13 14">MDT1-10-3</strain>
    </source>
</reference>
<feature type="signal peptide" evidence="10">
    <location>
        <begin position="1"/>
        <end position="21"/>
    </location>
</feature>
<evidence type="ECO:0000259" key="11">
    <source>
        <dbReference type="Pfam" id="PF00593"/>
    </source>
</evidence>
<dbReference type="Pfam" id="PF07715">
    <property type="entry name" value="Plug"/>
    <property type="match status" value="1"/>
</dbReference>
<evidence type="ECO:0000256" key="4">
    <source>
        <dbReference type="ARBA" id="ARBA00022692"/>
    </source>
</evidence>
<organism evidence="13 14">
    <name type="scientific">Rufibacter glacialis</name>
    <dbReference type="NCBI Taxonomy" id="1259555"/>
    <lineage>
        <taxon>Bacteria</taxon>
        <taxon>Pseudomonadati</taxon>
        <taxon>Bacteroidota</taxon>
        <taxon>Cytophagia</taxon>
        <taxon>Cytophagales</taxon>
        <taxon>Hymenobacteraceae</taxon>
        <taxon>Rufibacter</taxon>
    </lineage>
</organism>
<evidence type="ECO:0000313" key="14">
    <source>
        <dbReference type="Proteomes" id="UP000323866"/>
    </source>
</evidence>